<evidence type="ECO:0000256" key="4">
    <source>
        <dbReference type="ARBA" id="ARBA00022519"/>
    </source>
</evidence>
<dbReference type="InterPro" id="IPR018076">
    <property type="entry name" value="T2SS_GspF_dom"/>
</dbReference>
<dbReference type="Gene3D" id="1.20.81.30">
    <property type="entry name" value="Type II secretion system (T2SS), domain F"/>
    <property type="match status" value="2"/>
</dbReference>
<feature type="domain" description="Type II secretion system protein GspF" evidence="9">
    <location>
        <begin position="72"/>
        <end position="195"/>
    </location>
</feature>
<keyword evidence="3" id="KW-1003">Cell membrane</keyword>
<comment type="similarity">
    <text evidence="2">Belongs to the GSP F family.</text>
</comment>
<feature type="transmembrane region" description="Helical" evidence="8">
    <location>
        <begin position="378"/>
        <end position="401"/>
    </location>
</feature>
<gene>
    <name evidence="10" type="ORF">FV139_15840</name>
</gene>
<protein>
    <submittedName>
        <fullName evidence="10">Type II secretion system F family protein</fullName>
    </submittedName>
</protein>
<proteinExistence type="inferred from homology"/>
<dbReference type="GO" id="GO:0005886">
    <property type="term" value="C:plasma membrane"/>
    <property type="evidence" value="ECO:0007669"/>
    <property type="project" value="UniProtKB-SubCell"/>
</dbReference>
<evidence type="ECO:0000313" key="11">
    <source>
        <dbReference type="Proteomes" id="UP000321039"/>
    </source>
</evidence>
<accession>A0A5C8ZTU8</accession>
<dbReference type="PRINTS" id="PR00812">
    <property type="entry name" value="BCTERIALGSPF"/>
</dbReference>
<feature type="transmembrane region" description="Helical" evidence="8">
    <location>
        <begin position="172"/>
        <end position="194"/>
    </location>
</feature>
<evidence type="ECO:0000256" key="8">
    <source>
        <dbReference type="SAM" id="Phobius"/>
    </source>
</evidence>
<dbReference type="AlphaFoldDB" id="A0A5C8ZTU8"/>
<comment type="subcellular location">
    <subcellularLocation>
        <location evidence="1">Cell inner membrane</location>
        <topology evidence="1">Multi-pass membrane protein</topology>
    </subcellularLocation>
</comment>
<evidence type="ECO:0000313" key="10">
    <source>
        <dbReference type="EMBL" id="TXS91214.1"/>
    </source>
</evidence>
<comment type="caution">
    <text evidence="10">The sequence shown here is derived from an EMBL/GenBank/DDBJ whole genome shotgun (WGS) entry which is preliminary data.</text>
</comment>
<keyword evidence="4" id="KW-0997">Cell inner membrane</keyword>
<reference evidence="10 11" key="1">
    <citation type="submission" date="2019-08" db="EMBL/GenBank/DDBJ databases">
        <title>Parahaliea maris sp. nov., isolated from the surface seawater.</title>
        <authorList>
            <person name="Liu Y."/>
        </authorList>
    </citation>
    <scope>NUCLEOTIDE SEQUENCE [LARGE SCALE GENOMIC DNA]</scope>
    <source>
        <strain evidence="10 11">HSLHS9</strain>
    </source>
</reference>
<dbReference type="RefSeq" id="WP_148069449.1">
    <property type="nucleotide sequence ID" value="NZ_VRZA01000006.1"/>
</dbReference>
<name>A0A5C8ZTU8_9GAMM</name>
<feature type="transmembrane region" description="Helical" evidence="8">
    <location>
        <begin position="224"/>
        <end position="240"/>
    </location>
</feature>
<dbReference type="Proteomes" id="UP000321039">
    <property type="component" value="Unassembled WGS sequence"/>
</dbReference>
<sequence length="406" mass="44359">MAVFTYQAITTGGETRRGDVYAASEQEAVDKIQMMGLIVLDIGSDDRPRQVTAGPLRLMTRQGLGHRDIVDFTRQVSTLVAAGLPLDRALDIIRSVASLPPLVSLVEKLQEKIRSGDSFSTALRGFPQYFSDFYVSLVRSAELSGNLGECMSDLSRYLDRAKALRDQLTSALIYPLILVVVTVISLAVIFTYVLPEFAQMFEDMNAELPASAAFVLGTADFFNQYGWVLLLVLIVGYFYLRQLHRDEQRRLAWDSRLLTLPLVGGLVGKIEMARFSRSLGTLLKGGVPLMAALEIASESLRNRLMTRRLLEAAADIGEGTGLAASLMDSGVFPEFALQMIQVGEETGELDSMLLQVAEIYDEEVGTATTRMLSIVEPVMIVGLAVVIGGIVISILSAILSINEIPV</sequence>
<dbReference type="InterPro" id="IPR003004">
    <property type="entry name" value="GspF/PilC"/>
</dbReference>
<evidence type="ECO:0000256" key="5">
    <source>
        <dbReference type="ARBA" id="ARBA00022692"/>
    </source>
</evidence>
<evidence type="ECO:0000256" key="3">
    <source>
        <dbReference type="ARBA" id="ARBA00022475"/>
    </source>
</evidence>
<evidence type="ECO:0000256" key="6">
    <source>
        <dbReference type="ARBA" id="ARBA00022989"/>
    </source>
</evidence>
<keyword evidence="5 8" id="KW-0812">Transmembrane</keyword>
<evidence type="ECO:0000256" key="7">
    <source>
        <dbReference type="ARBA" id="ARBA00023136"/>
    </source>
</evidence>
<dbReference type="FunFam" id="1.20.81.30:FF:000001">
    <property type="entry name" value="Type II secretion system protein F"/>
    <property type="match status" value="2"/>
</dbReference>
<dbReference type="PANTHER" id="PTHR30012">
    <property type="entry name" value="GENERAL SECRETION PATHWAY PROTEIN"/>
    <property type="match status" value="1"/>
</dbReference>
<keyword evidence="6 8" id="KW-1133">Transmembrane helix</keyword>
<organism evidence="10 11">
    <name type="scientific">Parahaliea maris</name>
    <dbReference type="NCBI Taxonomy" id="2716870"/>
    <lineage>
        <taxon>Bacteria</taxon>
        <taxon>Pseudomonadati</taxon>
        <taxon>Pseudomonadota</taxon>
        <taxon>Gammaproteobacteria</taxon>
        <taxon>Cellvibrionales</taxon>
        <taxon>Halieaceae</taxon>
        <taxon>Parahaliea</taxon>
    </lineage>
</organism>
<dbReference type="Pfam" id="PF00482">
    <property type="entry name" value="T2SSF"/>
    <property type="match status" value="2"/>
</dbReference>
<evidence type="ECO:0000256" key="2">
    <source>
        <dbReference type="ARBA" id="ARBA00005745"/>
    </source>
</evidence>
<evidence type="ECO:0000259" key="9">
    <source>
        <dbReference type="Pfam" id="PF00482"/>
    </source>
</evidence>
<keyword evidence="7 8" id="KW-0472">Membrane</keyword>
<keyword evidence="11" id="KW-1185">Reference proteome</keyword>
<dbReference type="PANTHER" id="PTHR30012:SF0">
    <property type="entry name" value="TYPE II SECRETION SYSTEM PROTEIN F-RELATED"/>
    <property type="match status" value="1"/>
</dbReference>
<dbReference type="EMBL" id="VRZA01000006">
    <property type="protein sequence ID" value="TXS91214.1"/>
    <property type="molecule type" value="Genomic_DNA"/>
</dbReference>
<feature type="domain" description="Type II secretion system protein GspF" evidence="9">
    <location>
        <begin position="275"/>
        <end position="395"/>
    </location>
</feature>
<evidence type="ECO:0000256" key="1">
    <source>
        <dbReference type="ARBA" id="ARBA00004429"/>
    </source>
</evidence>
<dbReference type="InterPro" id="IPR042094">
    <property type="entry name" value="T2SS_GspF_sf"/>
</dbReference>